<feature type="chain" id="PRO_5011617946" description="Lipase (Class 2)" evidence="1">
    <location>
        <begin position="24"/>
        <end position="410"/>
    </location>
</feature>
<organism evidence="2 3">
    <name type="scientific">Pseudoalteromonas denitrificans DSM 6059</name>
    <dbReference type="NCBI Taxonomy" id="1123010"/>
    <lineage>
        <taxon>Bacteria</taxon>
        <taxon>Pseudomonadati</taxon>
        <taxon>Pseudomonadota</taxon>
        <taxon>Gammaproteobacteria</taxon>
        <taxon>Alteromonadales</taxon>
        <taxon>Pseudoalteromonadaceae</taxon>
        <taxon>Pseudoalteromonas</taxon>
    </lineage>
</organism>
<sequence length="410" mass="44633">MNISNIKLSGFLYLFALTCFNSAVSSPTLDSSYTSGIGNGWVKVDRWDSNNVNLTQESFPTDGRGDQTGQRVTFFNGDSTPHSAQFLLYYAPDWDTNTKATPVLLVHGANQDADIAWANPNEAGAYGCGRATCPSTGLMQELVDDDFKVFALSFAHKNGNGYFWSHQIADAVEVVKNETGASEVDVITWSKSAFNGRMYVSSVKEAWGVSYRGDVRRLIMLGGPNNGVDGSFRHGWTYTFTVFPACGGAINGPVANDKIICFGWWRSGNEWTYTSAYFPGASQMLKRWDSTYSLATLEQDWYTTYHGGWGVFTHSKGIDHYLSGSIVDTLRSAGTSSGVRVHNLCGDQADIALLHNEHTGPSDGVVFVDSCNDATGINNHGGSAVISVNHLELGWDTPGVSQIKTWLNAL</sequence>
<evidence type="ECO:0008006" key="4">
    <source>
        <dbReference type="Google" id="ProtNLM"/>
    </source>
</evidence>
<dbReference type="STRING" id="1123010.SAMN02745724_03564"/>
<keyword evidence="1" id="KW-0732">Signal</keyword>
<dbReference type="Gene3D" id="3.40.50.1820">
    <property type="entry name" value="alpha/beta hydrolase"/>
    <property type="match status" value="1"/>
</dbReference>
<dbReference type="RefSeq" id="WP_091987532.1">
    <property type="nucleotide sequence ID" value="NZ_FOLO01000034.1"/>
</dbReference>
<proteinExistence type="predicted"/>
<dbReference type="SUPFAM" id="SSF53474">
    <property type="entry name" value="alpha/beta-Hydrolases"/>
    <property type="match status" value="1"/>
</dbReference>
<accession>A0A1I1PRY9</accession>
<dbReference type="InterPro" id="IPR029058">
    <property type="entry name" value="AB_hydrolase_fold"/>
</dbReference>
<gene>
    <name evidence="2" type="ORF">SAMN02745724_03564</name>
</gene>
<feature type="signal peptide" evidence="1">
    <location>
        <begin position="1"/>
        <end position="23"/>
    </location>
</feature>
<protein>
    <recommendedName>
        <fullName evidence="4">Lipase (Class 2)</fullName>
    </recommendedName>
</protein>
<evidence type="ECO:0000313" key="2">
    <source>
        <dbReference type="EMBL" id="SFD12447.1"/>
    </source>
</evidence>
<dbReference type="Proteomes" id="UP000198862">
    <property type="component" value="Unassembled WGS sequence"/>
</dbReference>
<name>A0A1I1PRY9_9GAMM</name>
<keyword evidence="3" id="KW-1185">Reference proteome</keyword>
<evidence type="ECO:0000256" key="1">
    <source>
        <dbReference type="SAM" id="SignalP"/>
    </source>
</evidence>
<dbReference type="AlphaFoldDB" id="A0A1I1PRY9"/>
<reference evidence="2 3" key="1">
    <citation type="submission" date="2016-10" db="EMBL/GenBank/DDBJ databases">
        <authorList>
            <person name="de Groot N.N."/>
        </authorList>
    </citation>
    <scope>NUCLEOTIDE SEQUENCE [LARGE SCALE GENOMIC DNA]</scope>
    <source>
        <strain evidence="2 3">DSM 6059</strain>
    </source>
</reference>
<evidence type="ECO:0000313" key="3">
    <source>
        <dbReference type="Proteomes" id="UP000198862"/>
    </source>
</evidence>
<dbReference type="EMBL" id="FOLO01000034">
    <property type="protein sequence ID" value="SFD12447.1"/>
    <property type="molecule type" value="Genomic_DNA"/>
</dbReference>
<dbReference type="OrthoDB" id="9765872at2"/>